<proteinExistence type="predicted"/>
<reference evidence="1 2" key="1">
    <citation type="submission" date="2020-08" db="EMBL/GenBank/DDBJ databases">
        <title>Genomic Encyclopedia of Type Strains, Phase IV (KMG-IV): sequencing the most valuable type-strain genomes for metagenomic binning, comparative biology and taxonomic classification.</title>
        <authorList>
            <person name="Goeker M."/>
        </authorList>
    </citation>
    <scope>NUCLEOTIDE SEQUENCE [LARGE SCALE GENOMIC DNA]</scope>
    <source>
        <strain evidence="1 2">DSM 29007</strain>
    </source>
</reference>
<evidence type="ECO:0000313" key="2">
    <source>
        <dbReference type="Proteomes" id="UP000582837"/>
    </source>
</evidence>
<gene>
    <name evidence="1" type="ORF">HNQ61_004687</name>
</gene>
<comment type="caution">
    <text evidence="1">The sequence shown here is derived from an EMBL/GenBank/DDBJ whole genome shotgun (WGS) entry which is preliminary data.</text>
</comment>
<dbReference type="Proteomes" id="UP000582837">
    <property type="component" value="Unassembled WGS sequence"/>
</dbReference>
<name>A0A841H4H0_9BACT</name>
<organism evidence="1 2">
    <name type="scientific">Longimicrobium terrae</name>
    <dbReference type="NCBI Taxonomy" id="1639882"/>
    <lineage>
        <taxon>Bacteria</taxon>
        <taxon>Pseudomonadati</taxon>
        <taxon>Gemmatimonadota</taxon>
        <taxon>Longimicrobiia</taxon>
        <taxon>Longimicrobiales</taxon>
        <taxon>Longimicrobiaceae</taxon>
        <taxon>Longimicrobium</taxon>
    </lineage>
</organism>
<dbReference type="EMBL" id="JACHIA010000020">
    <property type="protein sequence ID" value="MBB6073021.1"/>
    <property type="molecule type" value="Genomic_DNA"/>
</dbReference>
<protein>
    <submittedName>
        <fullName evidence="1">Uncharacterized protein</fullName>
    </submittedName>
</protein>
<keyword evidence="2" id="KW-1185">Reference proteome</keyword>
<evidence type="ECO:0000313" key="1">
    <source>
        <dbReference type="EMBL" id="MBB6073021.1"/>
    </source>
</evidence>
<sequence length="39" mass="4294">MMALWIWSMVAALLGAGMIRCGERAPKPAPVRVRARNGR</sequence>
<accession>A0A841H4H0</accession>
<dbReference type="AlphaFoldDB" id="A0A841H4H0"/>